<dbReference type="SUPFAM" id="SSF47090">
    <property type="entry name" value="PGBD-like"/>
    <property type="match status" value="1"/>
</dbReference>
<dbReference type="RefSeq" id="WP_003992310.1">
    <property type="nucleotide sequence ID" value="NZ_GG657757.1"/>
</dbReference>
<keyword evidence="4" id="KW-1185">Reference proteome</keyword>
<dbReference type="EMBL" id="GG657757">
    <property type="protein sequence ID" value="EFL34205.1"/>
    <property type="molecule type" value="Genomic_DNA"/>
</dbReference>
<dbReference type="eggNOG" id="COG3409">
    <property type="taxonomic scope" value="Bacteria"/>
</dbReference>
<protein>
    <submittedName>
        <fullName evidence="3">Predicted protein</fullName>
    </submittedName>
</protein>
<dbReference type="InterPro" id="IPR036365">
    <property type="entry name" value="PGBD-like_sf"/>
</dbReference>
<dbReference type="AlphaFoldDB" id="D9X8G7"/>
<feature type="chain" id="PRO_5039178145" evidence="1">
    <location>
        <begin position="27"/>
        <end position="253"/>
    </location>
</feature>
<evidence type="ECO:0000313" key="3">
    <source>
        <dbReference type="EMBL" id="EFL34205.1"/>
    </source>
</evidence>
<feature type="domain" description="Peptidoglycan binding-like" evidence="2">
    <location>
        <begin position="60"/>
        <end position="115"/>
    </location>
</feature>
<dbReference type="STRING" id="591159.SSQG_04723"/>
<evidence type="ECO:0000259" key="2">
    <source>
        <dbReference type="Pfam" id="PF01471"/>
    </source>
</evidence>
<dbReference type="InterPro" id="IPR002477">
    <property type="entry name" value="Peptidoglycan-bd-like"/>
</dbReference>
<organism evidence="3 4">
    <name type="scientific">Streptomyces viridochromogenes (strain DSM 40736 / JCM 4977 / BCRC 1201 / Tue 494)</name>
    <dbReference type="NCBI Taxonomy" id="591159"/>
    <lineage>
        <taxon>Bacteria</taxon>
        <taxon>Bacillati</taxon>
        <taxon>Actinomycetota</taxon>
        <taxon>Actinomycetes</taxon>
        <taxon>Kitasatosporales</taxon>
        <taxon>Streptomycetaceae</taxon>
        <taxon>Streptomyces</taxon>
    </lineage>
</organism>
<reference evidence="4" key="1">
    <citation type="submission" date="2009-02" db="EMBL/GenBank/DDBJ databases">
        <title>Annotation of Streptomyces viridochromogenes strain DSM 40736.</title>
        <authorList>
            <consortium name="The Broad Institute Genome Sequencing Platform"/>
            <consortium name="Broad Institute Microbial Sequencing Center"/>
            <person name="Fischbach M."/>
            <person name="Godfrey P."/>
            <person name="Ward D."/>
            <person name="Young S."/>
            <person name="Zeng Q."/>
            <person name="Koehrsen M."/>
            <person name="Alvarado L."/>
            <person name="Berlin A.M."/>
            <person name="Bochicchio J."/>
            <person name="Borenstein D."/>
            <person name="Chapman S.B."/>
            <person name="Chen Z."/>
            <person name="Engels R."/>
            <person name="Freedman E."/>
            <person name="Gellesch M."/>
            <person name="Goldberg J."/>
            <person name="Griggs A."/>
            <person name="Gujja S."/>
            <person name="Heilman E.R."/>
            <person name="Heiman D.I."/>
            <person name="Hepburn T.A."/>
            <person name="Howarth C."/>
            <person name="Jen D."/>
            <person name="Larson L."/>
            <person name="Lewis B."/>
            <person name="Mehta T."/>
            <person name="Park D."/>
            <person name="Pearson M."/>
            <person name="Richards J."/>
            <person name="Roberts A."/>
            <person name="Saif S."/>
            <person name="Shea T.D."/>
            <person name="Shenoy N."/>
            <person name="Sisk P."/>
            <person name="Stolte C."/>
            <person name="Sykes S.N."/>
            <person name="Thomson T."/>
            <person name="Walk T."/>
            <person name="White J."/>
            <person name="Yandava C."/>
            <person name="Straight P."/>
            <person name="Clardy J."/>
            <person name="Hung D."/>
            <person name="Kolter R."/>
            <person name="Mekalanos J."/>
            <person name="Walker S."/>
            <person name="Walsh C.T."/>
            <person name="Wieland-Brown L.C."/>
            <person name="Haas B."/>
            <person name="Nusbaum C."/>
            <person name="Birren B."/>
        </authorList>
    </citation>
    <scope>NUCLEOTIDE SEQUENCE [LARGE SCALE GENOMIC DNA]</scope>
    <source>
        <strain evidence="4">DSM 40736 / JCM 4977 / BCRC 1201 / Tue 494</strain>
    </source>
</reference>
<sequence length="253" mass="26780">MRKVLGTFLALPLVAGATLVGLHAEASTASAIDAAAASSTTSVDLDRECPANIGQGNAGPCVADVQSKLNQLGANPQLDVDGIAGRQTYQAVITFQRSHGLTADGVVGPLTKQAISDALSGPPAPPATAPAPSWTVERGWFTDTYYYSRTMTRQIADEIIIRKQLMKAQERTECTIAGKATSRIPVAGQFIQLGSSRMCKNMSKWAANDFAAHAEQAAAQNACLVSKDWSFSPRGLIQGGHAYSIERGDKCWD</sequence>
<proteinExistence type="predicted"/>
<keyword evidence="1" id="KW-0732">Signal</keyword>
<accession>D9X8G7</accession>
<name>D9X8G7_STRVT</name>
<dbReference type="Proteomes" id="UP000004184">
    <property type="component" value="Unassembled WGS sequence"/>
</dbReference>
<gene>
    <name evidence="3" type="ORF">SSQG_04723</name>
</gene>
<dbReference type="Pfam" id="PF01471">
    <property type="entry name" value="PG_binding_1"/>
    <property type="match status" value="1"/>
</dbReference>
<feature type="signal peptide" evidence="1">
    <location>
        <begin position="1"/>
        <end position="26"/>
    </location>
</feature>
<dbReference type="OrthoDB" id="9815541at2"/>
<evidence type="ECO:0000313" key="4">
    <source>
        <dbReference type="Proteomes" id="UP000004184"/>
    </source>
</evidence>
<dbReference type="HOGENOM" id="CLU_1098046_0_0_11"/>
<evidence type="ECO:0000256" key="1">
    <source>
        <dbReference type="SAM" id="SignalP"/>
    </source>
</evidence>
<dbReference type="InterPro" id="IPR036366">
    <property type="entry name" value="PGBDSf"/>
</dbReference>
<dbReference type="Gene3D" id="1.10.101.10">
    <property type="entry name" value="PGBD-like superfamily/PGBD"/>
    <property type="match status" value="1"/>
</dbReference>